<gene>
    <name evidence="4" type="ORF">CLODIP_2_CD09462</name>
</gene>
<keyword evidence="2 3" id="KW-0040">ANK repeat</keyword>
<evidence type="ECO:0000313" key="4">
    <source>
        <dbReference type="EMBL" id="CAB3379110.1"/>
    </source>
</evidence>
<keyword evidence="1" id="KW-0677">Repeat</keyword>
<evidence type="ECO:0000256" key="2">
    <source>
        <dbReference type="ARBA" id="ARBA00023043"/>
    </source>
</evidence>
<dbReference type="AlphaFoldDB" id="A0A8S1DEN8"/>
<name>A0A8S1DEN8_9INSE</name>
<dbReference type="PANTHER" id="PTHR24198:SF165">
    <property type="entry name" value="ANKYRIN REPEAT-CONTAINING PROTEIN-RELATED"/>
    <property type="match status" value="1"/>
</dbReference>
<evidence type="ECO:0000313" key="5">
    <source>
        <dbReference type="Proteomes" id="UP000494165"/>
    </source>
</evidence>
<dbReference type="SMART" id="SM00248">
    <property type="entry name" value="ANK"/>
    <property type="match status" value="6"/>
</dbReference>
<feature type="repeat" description="ANK" evidence="3">
    <location>
        <begin position="238"/>
        <end position="270"/>
    </location>
</feature>
<keyword evidence="5" id="KW-1185">Reference proteome</keyword>
<dbReference type="PANTHER" id="PTHR24198">
    <property type="entry name" value="ANKYRIN REPEAT AND PROTEIN KINASE DOMAIN-CONTAINING PROTEIN"/>
    <property type="match status" value="1"/>
</dbReference>
<organism evidence="4 5">
    <name type="scientific">Cloeon dipterum</name>
    <dbReference type="NCBI Taxonomy" id="197152"/>
    <lineage>
        <taxon>Eukaryota</taxon>
        <taxon>Metazoa</taxon>
        <taxon>Ecdysozoa</taxon>
        <taxon>Arthropoda</taxon>
        <taxon>Hexapoda</taxon>
        <taxon>Insecta</taxon>
        <taxon>Pterygota</taxon>
        <taxon>Palaeoptera</taxon>
        <taxon>Ephemeroptera</taxon>
        <taxon>Pisciforma</taxon>
        <taxon>Baetidae</taxon>
        <taxon>Cloeon</taxon>
    </lineage>
</organism>
<dbReference type="Gene3D" id="1.25.40.20">
    <property type="entry name" value="Ankyrin repeat-containing domain"/>
    <property type="match status" value="2"/>
</dbReference>
<evidence type="ECO:0000256" key="1">
    <source>
        <dbReference type="ARBA" id="ARBA00022737"/>
    </source>
</evidence>
<reference evidence="4 5" key="1">
    <citation type="submission" date="2020-04" db="EMBL/GenBank/DDBJ databases">
        <authorList>
            <person name="Alioto T."/>
            <person name="Alioto T."/>
            <person name="Gomez Garrido J."/>
        </authorList>
    </citation>
    <scope>NUCLEOTIDE SEQUENCE [LARGE SCALE GENOMIC DNA]</scope>
</reference>
<dbReference type="InterPro" id="IPR002110">
    <property type="entry name" value="Ankyrin_rpt"/>
</dbReference>
<dbReference type="InterPro" id="IPR036770">
    <property type="entry name" value="Ankyrin_rpt-contain_sf"/>
</dbReference>
<dbReference type="PROSITE" id="PS50297">
    <property type="entry name" value="ANK_REP_REGION"/>
    <property type="match status" value="3"/>
</dbReference>
<proteinExistence type="predicted"/>
<protein>
    <submittedName>
        <fullName evidence="4">Uncharacterized protein</fullName>
    </submittedName>
</protein>
<evidence type="ECO:0000256" key="3">
    <source>
        <dbReference type="PROSITE-ProRule" id="PRU00023"/>
    </source>
</evidence>
<dbReference type="EMBL" id="CADEPI010000178">
    <property type="protein sequence ID" value="CAB3379110.1"/>
    <property type="molecule type" value="Genomic_DNA"/>
</dbReference>
<dbReference type="Proteomes" id="UP000494165">
    <property type="component" value="Unassembled WGS sequence"/>
</dbReference>
<dbReference type="PROSITE" id="PS50088">
    <property type="entry name" value="ANK_REPEAT"/>
    <property type="match status" value="3"/>
</dbReference>
<dbReference type="SUPFAM" id="SSF48403">
    <property type="entry name" value="Ankyrin repeat"/>
    <property type="match status" value="1"/>
</dbReference>
<feature type="repeat" description="ANK" evidence="3">
    <location>
        <begin position="167"/>
        <end position="199"/>
    </location>
</feature>
<comment type="caution">
    <text evidence="4">The sequence shown here is derived from an EMBL/GenBank/DDBJ whole genome shotgun (WGS) entry which is preliminary data.</text>
</comment>
<feature type="repeat" description="ANK" evidence="3">
    <location>
        <begin position="33"/>
        <end position="65"/>
    </location>
</feature>
<dbReference type="Pfam" id="PF12796">
    <property type="entry name" value="Ank_2"/>
    <property type="match status" value="2"/>
</dbReference>
<accession>A0A8S1DEN8</accession>
<dbReference type="OrthoDB" id="194358at2759"/>
<sequence length="317" mass="35826">MESNAFNKFIGMKYLLAASYTVNKKSFFEFERYSLTPLQVAAMIDGVDMCRHLVEEGADVNVESEELGATLMHCAALNEQYGVDLLDYFTSLGLRLDARDKFGDEPLQYAIRVNNSKIVQKLLQPNCPEEESIKDKSEPRYRSILHKIMSEQEKGLLNTDLGLNGECGLSEIHLAAMLSDLDMCKWLLNNGADVRSLTKNEYEDSVLHYAAYNKSHGTELVQYFVSVHNFDVNAKDKLGFTPLHFALHMENIETAEELLTLGADLAVKRVTNDSNNLENLMHVCLREVQKFHKKTDSEATSGRVILKKVVRVLPKKA</sequence>